<dbReference type="EMBL" id="JAQIZT010000019">
    <property type="protein sequence ID" value="KAJ6951095.1"/>
    <property type="molecule type" value="Genomic_DNA"/>
</dbReference>
<dbReference type="Gene3D" id="2.30.30.140">
    <property type="match status" value="1"/>
</dbReference>
<dbReference type="InterPro" id="IPR000313">
    <property type="entry name" value="PWWP_dom"/>
</dbReference>
<evidence type="ECO:0000259" key="2">
    <source>
        <dbReference type="PROSITE" id="PS50812"/>
    </source>
</evidence>
<dbReference type="InterPro" id="IPR044679">
    <property type="entry name" value="PWWP2-like"/>
</dbReference>
<gene>
    <name evidence="3" type="ORF">NC653_040456</name>
</gene>
<evidence type="ECO:0000256" key="1">
    <source>
        <dbReference type="SAM" id="MobiDB-lite"/>
    </source>
</evidence>
<dbReference type="SUPFAM" id="SSF63748">
    <property type="entry name" value="Tudor/PWWP/MBT"/>
    <property type="match status" value="1"/>
</dbReference>
<dbReference type="PANTHER" id="PTHR33697">
    <property type="entry name" value="T17B22.17 PROTEIN-RELATED"/>
    <property type="match status" value="1"/>
</dbReference>
<keyword evidence="4" id="KW-1185">Reference proteome</keyword>
<feature type="domain" description="PWWP" evidence="2">
    <location>
        <begin position="13"/>
        <end position="73"/>
    </location>
</feature>
<dbReference type="Proteomes" id="UP001164929">
    <property type="component" value="Chromosome 19"/>
</dbReference>
<dbReference type="CDD" id="cd05162">
    <property type="entry name" value="PWWP"/>
    <property type="match status" value="1"/>
</dbReference>
<sequence length="264" mass="28799">MEESSTAAADGNIGPIVWVRRRNGSWWPGQIMEADELAEYNLTSPRTGTPVKLLGRDDASVAESALGMPIKKREKYARREDAILHALELEKATLEKAPSISGKPEDVKLNQSLRGVDIEIPGSPLIPLKAKDGGQSVSEFHSEAMLRMRGVEKMGAIFRAKRTRCVYLPADSSDSMDDKDSPPNQNKFFPSGFEAELHSHPGSSNEEDSSSGFMEDVESYLSGSNSSESESDSSQTEPDVDKEMVIFSDVAFPIEAEHECSGTA</sequence>
<name>A0AAD6L8K4_9ROSI</name>
<comment type="caution">
    <text evidence="3">The sequence shown here is derived from an EMBL/GenBank/DDBJ whole genome shotgun (WGS) entry which is preliminary data.</text>
</comment>
<dbReference type="Pfam" id="PF00855">
    <property type="entry name" value="PWWP"/>
    <property type="match status" value="1"/>
</dbReference>
<organism evidence="3 4">
    <name type="scientific">Populus alba x Populus x berolinensis</name>
    <dbReference type="NCBI Taxonomy" id="444605"/>
    <lineage>
        <taxon>Eukaryota</taxon>
        <taxon>Viridiplantae</taxon>
        <taxon>Streptophyta</taxon>
        <taxon>Embryophyta</taxon>
        <taxon>Tracheophyta</taxon>
        <taxon>Spermatophyta</taxon>
        <taxon>Magnoliopsida</taxon>
        <taxon>eudicotyledons</taxon>
        <taxon>Gunneridae</taxon>
        <taxon>Pentapetalae</taxon>
        <taxon>rosids</taxon>
        <taxon>fabids</taxon>
        <taxon>Malpighiales</taxon>
        <taxon>Salicaceae</taxon>
        <taxon>Saliceae</taxon>
        <taxon>Populus</taxon>
    </lineage>
</organism>
<accession>A0AAD6L8K4</accession>
<feature type="region of interest" description="Disordered" evidence="1">
    <location>
        <begin position="170"/>
        <end position="245"/>
    </location>
</feature>
<dbReference type="PANTHER" id="PTHR33697:SF2">
    <property type="entry name" value="T17B22.17 PROTEIN"/>
    <property type="match status" value="1"/>
</dbReference>
<feature type="compositionally biased region" description="Low complexity" evidence="1">
    <location>
        <begin position="219"/>
        <end position="237"/>
    </location>
</feature>
<reference evidence="3" key="1">
    <citation type="journal article" date="2023" name="Mol. Ecol. Resour.">
        <title>Chromosome-level genome assembly of a triploid poplar Populus alba 'Berolinensis'.</title>
        <authorList>
            <person name="Chen S."/>
            <person name="Yu Y."/>
            <person name="Wang X."/>
            <person name="Wang S."/>
            <person name="Zhang T."/>
            <person name="Zhou Y."/>
            <person name="He R."/>
            <person name="Meng N."/>
            <person name="Wang Y."/>
            <person name="Liu W."/>
            <person name="Liu Z."/>
            <person name="Liu J."/>
            <person name="Guo Q."/>
            <person name="Huang H."/>
            <person name="Sederoff R.R."/>
            <person name="Wang G."/>
            <person name="Qu G."/>
            <person name="Chen S."/>
        </authorList>
    </citation>
    <scope>NUCLEOTIDE SEQUENCE</scope>
    <source>
        <strain evidence="3">SC-2020</strain>
    </source>
</reference>
<protein>
    <recommendedName>
        <fullName evidence="2">PWWP domain-containing protein</fullName>
    </recommendedName>
</protein>
<evidence type="ECO:0000313" key="4">
    <source>
        <dbReference type="Proteomes" id="UP001164929"/>
    </source>
</evidence>
<evidence type="ECO:0000313" key="3">
    <source>
        <dbReference type="EMBL" id="KAJ6951095.1"/>
    </source>
</evidence>
<dbReference type="AlphaFoldDB" id="A0AAD6L8K4"/>
<dbReference type="PROSITE" id="PS50812">
    <property type="entry name" value="PWWP"/>
    <property type="match status" value="1"/>
</dbReference>
<proteinExistence type="predicted"/>